<keyword evidence="9" id="KW-0325">Glycoprotein</keyword>
<comment type="similarity">
    <text evidence="2">Belongs to the galactose-3-O-sulfotransferase family.</text>
</comment>
<accession>A0A401RQ34</accession>
<evidence type="ECO:0000256" key="5">
    <source>
        <dbReference type="ARBA" id="ARBA00022968"/>
    </source>
</evidence>
<dbReference type="OMA" id="CAPKVDI"/>
<keyword evidence="12" id="KW-1185">Reference proteome</keyword>
<evidence type="ECO:0000313" key="11">
    <source>
        <dbReference type="EMBL" id="GCC20272.1"/>
    </source>
</evidence>
<evidence type="ECO:0000313" key="12">
    <source>
        <dbReference type="Proteomes" id="UP000287033"/>
    </source>
</evidence>
<proteinExistence type="inferred from homology"/>
<evidence type="ECO:0000256" key="1">
    <source>
        <dbReference type="ARBA" id="ARBA00004323"/>
    </source>
</evidence>
<sequence>GSTDRTGCCCCWGRPRCCVLTSWRRLWGEPLPPPPSPPDRFCREMGHRRLKVRGADASISLRGFSCMASKTLTSGLSSFQQTGKGLLQVMLKQGKQWKSMCKGLVLGTLLTTCMILLYSYAAPPHQLSLQEIPVPYSCSYKPAHVRNVPRMNGSHFTSELSKICTPKEDIMFMKTHKTASSTILNILFRFGQKHHLKFAFPNGRNDFYYPSYFDRSQVKDYRPGMCFNIVCNHMRFNFEEVHKLLPEDTIYFTILRNPARLFESSFHYFGSVIPFTWKISGEDKLAEFLREPNRYYDPSGFNSHYLKNLLFFDFGYDNNLDINDPKVKKHIKTIDERFHLVMLLEHFDESLILLKDVMCWDLDDILYFKLNVRKDSTVSRMTGDLYEKATNWNKIDSMLYQYLNATFWKKVETYGFERMERDVEELRRRNDNMQSICIDGGRPVDANAIQEASLKPWQPLGERSIMGYNLKKNISRKHKKLCRKMLTPELQYLSELGVNLWITKLWSYIRDLLKW</sequence>
<keyword evidence="3" id="KW-0808">Transferase</keyword>
<feature type="transmembrane region" description="Helical" evidence="10">
    <location>
        <begin position="100"/>
        <end position="121"/>
    </location>
</feature>
<gene>
    <name evidence="11" type="ORF">chiPu_0018848</name>
</gene>
<evidence type="ECO:0000256" key="2">
    <source>
        <dbReference type="ARBA" id="ARBA00008124"/>
    </source>
</evidence>
<keyword evidence="6 10" id="KW-1133">Transmembrane helix</keyword>
<dbReference type="GO" id="GO:0000139">
    <property type="term" value="C:Golgi membrane"/>
    <property type="evidence" value="ECO:0007669"/>
    <property type="project" value="UniProtKB-SubCell"/>
</dbReference>
<dbReference type="Pfam" id="PF06990">
    <property type="entry name" value="Gal-3-0_sulfotr"/>
    <property type="match status" value="1"/>
</dbReference>
<dbReference type="PANTHER" id="PTHR14647">
    <property type="entry name" value="GALACTOSE-3-O-SULFOTRANSFERASE"/>
    <property type="match status" value="1"/>
</dbReference>
<evidence type="ECO:0008006" key="13">
    <source>
        <dbReference type="Google" id="ProtNLM"/>
    </source>
</evidence>
<feature type="non-terminal residue" evidence="11">
    <location>
        <position position="1"/>
    </location>
</feature>
<evidence type="ECO:0000256" key="8">
    <source>
        <dbReference type="ARBA" id="ARBA00023136"/>
    </source>
</evidence>
<comment type="caution">
    <text evidence="11">The sequence shown here is derived from an EMBL/GenBank/DDBJ whole genome shotgun (WGS) entry which is preliminary data.</text>
</comment>
<evidence type="ECO:0000256" key="7">
    <source>
        <dbReference type="ARBA" id="ARBA00023034"/>
    </source>
</evidence>
<reference evidence="11 12" key="1">
    <citation type="journal article" date="2018" name="Nat. Ecol. Evol.">
        <title>Shark genomes provide insights into elasmobranch evolution and the origin of vertebrates.</title>
        <authorList>
            <person name="Hara Y"/>
            <person name="Yamaguchi K"/>
            <person name="Onimaru K"/>
            <person name="Kadota M"/>
            <person name="Koyanagi M"/>
            <person name="Keeley SD"/>
            <person name="Tatsumi K"/>
            <person name="Tanaka K"/>
            <person name="Motone F"/>
            <person name="Kageyama Y"/>
            <person name="Nozu R"/>
            <person name="Adachi N"/>
            <person name="Nishimura O"/>
            <person name="Nakagawa R"/>
            <person name="Tanegashima C"/>
            <person name="Kiyatake I"/>
            <person name="Matsumoto R"/>
            <person name="Murakumo K"/>
            <person name="Nishida K"/>
            <person name="Terakita A"/>
            <person name="Kuratani S"/>
            <person name="Sato K"/>
            <person name="Hyodo S Kuraku.S."/>
        </authorList>
    </citation>
    <scope>NUCLEOTIDE SEQUENCE [LARGE SCALE GENOMIC DNA]</scope>
</reference>
<dbReference type="FunFam" id="3.40.50.300:FF:000807">
    <property type="entry name" value="galactosylceramide sulfotransferase isoform X1"/>
    <property type="match status" value="1"/>
</dbReference>
<evidence type="ECO:0000256" key="3">
    <source>
        <dbReference type="ARBA" id="ARBA00022679"/>
    </source>
</evidence>
<organism evidence="11 12">
    <name type="scientific">Chiloscyllium punctatum</name>
    <name type="common">Brownbanded bambooshark</name>
    <name type="synonym">Hemiscyllium punctatum</name>
    <dbReference type="NCBI Taxonomy" id="137246"/>
    <lineage>
        <taxon>Eukaryota</taxon>
        <taxon>Metazoa</taxon>
        <taxon>Chordata</taxon>
        <taxon>Craniata</taxon>
        <taxon>Vertebrata</taxon>
        <taxon>Chondrichthyes</taxon>
        <taxon>Elasmobranchii</taxon>
        <taxon>Galeomorphii</taxon>
        <taxon>Galeoidea</taxon>
        <taxon>Orectolobiformes</taxon>
        <taxon>Hemiscylliidae</taxon>
        <taxon>Chiloscyllium</taxon>
    </lineage>
</organism>
<keyword evidence="7" id="KW-0333">Golgi apparatus</keyword>
<dbReference type="Gene3D" id="3.40.50.300">
    <property type="entry name" value="P-loop containing nucleotide triphosphate hydrolases"/>
    <property type="match status" value="1"/>
</dbReference>
<keyword evidence="4 10" id="KW-0812">Transmembrane</keyword>
<dbReference type="GO" id="GO:0042552">
    <property type="term" value="P:myelination"/>
    <property type="evidence" value="ECO:0007669"/>
    <property type="project" value="TreeGrafter"/>
</dbReference>
<keyword evidence="5" id="KW-0735">Signal-anchor</keyword>
<protein>
    <recommendedName>
        <fullName evidence="13">Galactosylceramide sulfotransferase</fullName>
    </recommendedName>
</protein>
<evidence type="ECO:0000256" key="9">
    <source>
        <dbReference type="ARBA" id="ARBA00023180"/>
    </source>
</evidence>
<keyword evidence="8 10" id="KW-0472">Membrane</keyword>
<name>A0A401RQ34_CHIPU</name>
<dbReference type="GO" id="GO:0001733">
    <property type="term" value="F:galactosylceramide sulfotransferase activity"/>
    <property type="evidence" value="ECO:0007669"/>
    <property type="project" value="InterPro"/>
</dbReference>
<dbReference type="InterPro" id="IPR009729">
    <property type="entry name" value="Gal-3-0_sulfotransfrase"/>
</dbReference>
<dbReference type="AlphaFoldDB" id="A0A401RQ34"/>
<dbReference type="OrthoDB" id="514299at2759"/>
<dbReference type="EMBL" id="BEZZ01001721">
    <property type="protein sequence ID" value="GCC20272.1"/>
    <property type="molecule type" value="Genomic_DNA"/>
</dbReference>
<evidence type="ECO:0000256" key="4">
    <source>
        <dbReference type="ARBA" id="ARBA00022692"/>
    </source>
</evidence>
<evidence type="ECO:0000256" key="10">
    <source>
        <dbReference type="SAM" id="Phobius"/>
    </source>
</evidence>
<dbReference type="PANTHER" id="PTHR14647:SF56">
    <property type="entry name" value="GALACTOSYLCERAMIDE SULFOTRANSFERASE"/>
    <property type="match status" value="1"/>
</dbReference>
<dbReference type="Proteomes" id="UP000287033">
    <property type="component" value="Unassembled WGS sequence"/>
</dbReference>
<dbReference type="InterPro" id="IPR027417">
    <property type="entry name" value="P-loop_NTPase"/>
</dbReference>
<dbReference type="SUPFAM" id="SSF52540">
    <property type="entry name" value="P-loop containing nucleoside triphosphate hydrolases"/>
    <property type="match status" value="1"/>
</dbReference>
<evidence type="ECO:0000256" key="6">
    <source>
        <dbReference type="ARBA" id="ARBA00022989"/>
    </source>
</evidence>
<dbReference type="GO" id="GO:0006682">
    <property type="term" value="P:galactosylceramide biosynthetic process"/>
    <property type="evidence" value="ECO:0007669"/>
    <property type="project" value="TreeGrafter"/>
</dbReference>
<comment type="subcellular location">
    <subcellularLocation>
        <location evidence="1">Golgi apparatus membrane</location>
        <topology evidence="1">Single-pass type II membrane protein</topology>
    </subcellularLocation>
</comment>
<dbReference type="STRING" id="137246.A0A401RQ34"/>